<comment type="caution">
    <text evidence="8">The sequence shown here is derived from an EMBL/GenBank/DDBJ whole genome shotgun (WGS) entry which is preliminary data.</text>
</comment>
<dbReference type="OrthoDB" id="9815856at2"/>
<dbReference type="Gene3D" id="3.40.1010.10">
    <property type="entry name" value="Cobalt-precorrin-4 Transmethylase, Domain 1"/>
    <property type="match status" value="1"/>
</dbReference>
<accession>A0A4R6K1R6</accession>
<sequence>MTVARGTTTTAKKTSKRAKATADVSIAKTAAATKAPQKVPAKIAASTSTVKQTRPLGHVTFVGVGPGDPALLTLAGRDVLANADAVVVEGPEHNPFLAYCKPDVEVIDGSGAEGSRALRIAARARLVVKTAKTTANVVRLLTGDPFTFSSGAEEAAACRKAGIGFNVIPGVSEVSAVPTYAGIPLTMKGDREVTVLDLAEAKLDFTRLHPKQTLVLLNAVEVLKDTTTALIEAGFDAGTPVAATVGGTTTAQTSVIGTLGTIVADLRAAKVVGEAVIVVGSVVEQRESLSWFETKPLFGWRILVPRTKDQAGPLMDRLRRYGAMPEEVPTISVEPPRNPQQMDKAIRGLVEGRYEWVAFTSVNAVRAVREKFDEYGLDARAFSGLKIAAVGDKTAEAIAAWGIRPDLIPSGEQSAAGLVEDWPPFDELLDPINRVFLPRADIATETLVAGLTDLGWEVDDVTAYRTVRAAPPPAPTREAIKSGKFDAVVFTSSSTVRNLVGIAGKPHASTIIAVIGPATWKTAEEHGLRVDAMAESPSAEELADALARFGADRRDTMIEAGEPVTRPSERRSGSRRKS</sequence>
<dbReference type="GO" id="GO:0004852">
    <property type="term" value="F:uroporphyrinogen-III synthase activity"/>
    <property type="evidence" value="ECO:0007669"/>
    <property type="project" value="InterPro"/>
</dbReference>
<dbReference type="RefSeq" id="WP_133803978.1">
    <property type="nucleotide sequence ID" value="NZ_SNWQ01000019.1"/>
</dbReference>
<dbReference type="Pfam" id="PF02602">
    <property type="entry name" value="HEM4"/>
    <property type="match status" value="1"/>
</dbReference>
<feature type="region of interest" description="Disordered" evidence="5">
    <location>
        <begin position="554"/>
        <end position="578"/>
    </location>
</feature>
<keyword evidence="9" id="KW-1185">Reference proteome</keyword>
<dbReference type="GO" id="GO:0004851">
    <property type="term" value="F:uroporphyrin-III C-methyltransferase activity"/>
    <property type="evidence" value="ECO:0007669"/>
    <property type="project" value="TreeGrafter"/>
</dbReference>
<evidence type="ECO:0000259" key="7">
    <source>
        <dbReference type="Pfam" id="PF02602"/>
    </source>
</evidence>
<protein>
    <submittedName>
        <fullName evidence="8">Uroporphyrinogen III methyltransferase/synthase</fullName>
    </submittedName>
</protein>
<feature type="domain" description="Tetrapyrrole biosynthesis uroporphyrinogen III synthase" evidence="7">
    <location>
        <begin position="316"/>
        <end position="543"/>
    </location>
</feature>
<keyword evidence="4" id="KW-0627">Porphyrin biosynthesis</keyword>
<evidence type="ECO:0000256" key="2">
    <source>
        <dbReference type="ARBA" id="ARBA00022679"/>
    </source>
</evidence>
<organism evidence="8 9">
    <name type="scientific">Kribbella caucasensis</name>
    <dbReference type="NCBI Taxonomy" id="2512215"/>
    <lineage>
        <taxon>Bacteria</taxon>
        <taxon>Bacillati</taxon>
        <taxon>Actinomycetota</taxon>
        <taxon>Actinomycetes</taxon>
        <taxon>Propionibacteriales</taxon>
        <taxon>Kribbellaceae</taxon>
        <taxon>Kribbella</taxon>
    </lineage>
</organism>
<dbReference type="Gene3D" id="3.40.50.10090">
    <property type="match status" value="2"/>
</dbReference>
<dbReference type="Gene3D" id="3.30.950.10">
    <property type="entry name" value="Methyltransferase, Cobalt-precorrin-4 Transmethylase, Domain 2"/>
    <property type="match status" value="1"/>
</dbReference>
<keyword evidence="3" id="KW-0949">S-adenosyl-L-methionine</keyword>
<evidence type="ECO:0000256" key="5">
    <source>
        <dbReference type="SAM" id="MobiDB-lite"/>
    </source>
</evidence>
<dbReference type="InterPro" id="IPR014777">
    <property type="entry name" value="4pyrrole_Mease_sub1"/>
</dbReference>
<dbReference type="InterPro" id="IPR036108">
    <property type="entry name" value="4pyrrol_syn_uPrphyn_synt_sf"/>
</dbReference>
<dbReference type="CDD" id="cd06578">
    <property type="entry name" value="HemD"/>
    <property type="match status" value="1"/>
</dbReference>
<dbReference type="InterPro" id="IPR014776">
    <property type="entry name" value="4pyrrole_Mease_sub2"/>
</dbReference>
<dbReference type="FunFam" id="3.40.50.10090:FF:000001">
    <property type="entry name" value="Bifunctional uroporphyrinogen-III C-methyltransferase/uroporphyrinogen-III synthase"/>
    <property type="match status" value="1"/>
</dbReference>
<dbReference type="PANTHER" id="PTHR45790:SF3">
    <property type="entry name" value="S-ADENOSYL-L-METHIONINE-DEPENDENT UROPORPHYRINOGEN III METHYLTRANSFERASE, CHLOROPLASTIC"/>
    <property type="match status" value="1"/>
</dbReference>
<dbReference type="GO" id="GO:0019354">
    <property type="term" value="P:siroheme biosynthetic process"/>
    <property type="evidence" value="ECO:0007669"/>
    <property type="project" value="TreeGrafter"/>
</dbReference>
<dbReference type="InterPro" id="IPR000878">
    <property type="entry name" value="4pyrrol_Mease"/>
</dbReference>
<dbReference type="InterPro" id="IPR050161">
    <property type="entry name" value="Siro_Cobalamin_biosynth"/>
</dbReference>
<dbReference type="SUPFAM" id="SSF69618">
    <property type="entry name" value="HemD-like"/>
    <property type="match status" value="1"/>
</dbReference>
<evidence type="ECO:0000256" key="1">
    <source>
        <dbReference type="ARBA" id="ARBA00022603"/>
    </source>
</evidence>
<name>A0A4R6K1R6_9ACTN</name>
<evidence type="ECO:0000313" key="9">
    <source>
        <dbReference type="Proteomes" id="UP000295388"/>
    </source>
</evidence>
<evidence type="ECO:0000256" key="3">
    <source>
        <dbReference type="ARBA" id="ARBA00022691"/>
    </source>
</evidence>
<dbReference type="InterPro" id="IPR035996">
    <property type="entry name" value="4pyrrol_Methylase_sf"/>
</dbReference>
<dbReference type="SUPFAM" id="SSF53790">
    <property type="entry name" value="Tetrapyrrole methylase"/>
    <property type="match status" value="1"/>
</dbReference>
<dbReference type="GO" id="GO:0032259">
    <property type="term" value="P:methylation"/>
    <property type="evidence" value="ECO:0007669"/>
    <property type="project" value="UniProtKB-KW"/>
</dbReference>
<dbReference type="PANTHER" id="PTHR45790">
    <property type="entry name" value="SIROHEME SYNTHASE-RELATED"/>
    <property type="match status" value="1"/>
</dbReference>
<keyword evidence="2 8" id="KW-0808">Transferase</keyword>
<dbReference type="InterPro" id="IPR003754">
    <property type="entry name" value="4pyrrol_synth_uPrphyn_synth"/>
</dbReference>
<evidence type="ECO:0000259" key="6">
    <source>
        <dbReference type="Pfam" id="PF00590"/>
    </source>
</evidence>
<keyword evidence="1 8" id="KW-0489">Methyltransferase</keyword>
<dbReference type="EMBL" id="SNWQ01000019">
    <property type="protein sequence ID" value="TDO43203.1"/>
    <property type="molecule type" value="Genomic_DNA"/>
</dbReference>
<dbReference type="Pfam" id="PF00590">
    <property type="entry name" value="TP_methylase"/>
    <property type="match status" value="1"/>
</dbReference>
<proteinExistence type="predicted"/>
<dbReference type="FunFam" id="3.40.50.10090:FF:000002">
    <property type="entry name" value="Bifunctional uroporphyrinogen-III C-methyltransferase/uroporphyrinogen-III synthase"/>
    <property type="match status" value="1"/>
</dbReference>
<gene>
    <name evidence="8" type="ORF">EV643_119136</name>
</gene>
<feature type="domain" description="Tetrapyrrole methylase" evidence="6">
    <location>
        <begin position="59"/>
        <end position="262"/>
    </location>
</feature>
<evidence type="ECO:0000256" key="4">
    <source>
        <dbReference type="ARBA" id="ARBA00023244"/>
    </source>
</evidence>
<reference evidence="8 9" key="1">
    <citation type="submission" date="2019-03" db="EMBL/GenBank/DDBJ databases">
        <title>Genomic Encyclopedia of Type Strains, Phase III (KMG-III): the genomes of soil and plant-associated and newly described type strains.</title>
        <authorList>
            <person name="Whitman W."/>
        </authorList>
    </citation>
    <scope>NUCLEOTIDE SEQUENCE [LARGE SCALE GENOMIC DNA]</scope>
    <source>
        <strain evidence="8 9">VKM Ac-2527</strain>
    </source>
</reference>
<evidence type="ECO:0000313" key="8">
    <source>
        <dbReference type="EMBL" id="TDO43203.1"/>
    </source>
</evidence>
<dbReference type="Proteomes" id="UP000295388">
    <property type="component" value="Unassembled WGS sequence"/>
</dbReference>
<dbReference type="AlphaFoldDB" id="A0A4R6K1R6"/>